<evidence type="ECO:0000313" key="2">
    <source>
        <dbReference type="Proteomes" id="UP000196158"/>
    </source>
</evidence>
<dbReference type="EMBL" id="FXLY01000006">
    <property type="protein sequence ID" value="SMN20882.1"/>
    <property type="molecule type" value="Genomic_DNA"/>
</dbReference>
<evidence type="ECO:0000313" key="1">
    <source>
        <dbReference type="EMBL" id="SMN20882.1"/>
    </source>
</evidence>
<name>A0A1X7R5F0_9SACH</name>
<dbReference type="STRING" id="1789683.A0A1X7R5F0"/>
<reference evidence="1 2" key="1">
    <citation type="submission" date="2017-04" db="EMBL/GenBank/DDBJ databases">
        <authorList>
            <person name="Afonso C.L."/>
            <person name="Miller P.J."/>
            <person name="Scott M.A."/>
            <person name="Spackman E."/>
            <person name="Goraichik I."/>
            <person name="Dimitrov K.M."/>
            <person name="Suarez D.L."/>
            <person name="Swayne D.E."/>
        </authorList>
    </citation>
    <scope>NUCLEOTIDE SEQUENCE [LARGE SCALE GENOMIC DNA]</scope>
</reference>
<dbReference type="PANTHER" id="PTHR13618">
    <property type="entry name" value="LEUCINE ZIPPER CONTAINING TRANSCRIPTION FACTOR LZF1"/>
    <property type="match status" value="1"/>
</dbReference>
<dbReference type="Pfam" id="PF10259">
    <property type="entry name" value="Rogdi_lz"/>
    <property type="match status" value="1"/>
</dbReference>
<protein>
    <submittedName>
        <fullName evidence="1">Similar to Saccharomyces cerevisiae YDR202C RAV2 Subunit of RAVE</fullName>
    </submittedName>
</protein>
<dbReference type="GO" id="GO:0043291">
    <property type="term" value="C:RAVE complex"/>
    <property type="evidence" value="ECO:0007669"/>
    <property type="project" value="TreeGrafter"/>
</dbReference>
<dbReference type="InterPro" id="IPR028241">
    <property type="entry name" value="RAVE2/Rogdi"/>
</dbReference>
<accession>A0A1X7R5F0</accession>
<organism evidence="1 2">
    <name type="scientific">Maudiozyma saulgeensis</name>
    <dbReference type="NCBI Taxonomy" id="1789683"/>
    <lineage>
        <taxon>Eukaryota</taxon>
        <taxon>Fungi</taxon>
        <taxon>Dikarya</taxon>
        <taxon>Ascomycota</taxon>
        <taxon>Saccharomycotina</taxon>
        <taxon>Saccharomycetes</taxon>
        <taxon>Saccharomycetales</taxon>
        <taxon>Saccharomycetaceae</taxon>
        <taxon>Maudiozyma</taxon>
    </lineage>
</organism>
<gene>
    <name evidence="1" type="ORF">KASA_0M03102G</name>
</gene>
<dbReference type="Proteomes" id="UP000196158">
    <property type="component" value="Unassembled WGS sequence"/>
</dbReference>
<dbReference type="OrthoDB" id="66510at2759"/>
<sequence length="351" mass="39750">MSTDLFLNSTFGDNSVNENSGHSTNGHDEIDAETLWLINEIIKPELPNISDNVSLCLQMLENDQVYKMPVSNGVKEGSSDVPWIKGVVSRKQEYITGFRVMVRFPDFQNGKVIALEMRPNFKYLLTQFGSISNNLHKIISLLDDLETMTDIHQFIKIYKDIVQILDASINLLQAPPSKLTYPENNNEPMKQIFENYKENCDNSTNLIALDLILVKNELCIDFRNLNKVTKKPWCTVDPNTGKSFIDKIKDELMTARTKNVKLILEENGLTVEDSNFLNILLNSTFKPDTTTTLAEAQDYLRRGSTFDGSAVTESSKIMASTSDPILICVSSKLNGLKYSIDNHYENLKIHH</sequence>
<dbReference type="AlphaFoldDB" id="A0A1X7R5F0"/>
<proteinExistence type="predicted"/>
<keyword evidence="2" id="KW-1185">Reference proteome</keyword>
<dbReference type="PANTHER" id="PTHR13618:SF1">
    <property type="entry name" value="PROTEIN ROGDI HOMOLOG"/>
    <property type="match status" value="1"/>
</dbReference>